<feature type="chain" id="PRO_5012250504" evidence="1">
    <location>
        <begin position="34"/>
        <end position="519"/>
    </location>
</feature>
<dbReference type="AlphaFoldDB" id="A0A1L3MH66"/>
<name>A0A1L3MH66_9MICO</name>
<dbReference type="SUPFAM" id="SSF54373">
    <property type="entry name" value="FAD-linked reductases, C-terminal domain"/>
    <property type="match status" value="1"/>
</dbReference>
<reference evidence="3 4" key="1">
    <citation type="submission" date="2015-11" db="EMBL/GenBank/DDBJ databases">
        <authorList>
            <person name="Zhang Y."/>
            <person name="Guo Z."/>
        </authorList>
    </citation>
    <scope>NUCLEOTIDE SEQUENCE [LARGE SCALE GENOMIC DNA]</scope>
    <source>
        <strain evidence="3 4">YFY001</strain>
    </source>
</reference>
<evidence type="ECO:0000313" key="4">
    <source>
        <dbReference type="Proteomes" id="UP000182938"/>
    </source>
</evidence>
<dbReference type="Pfam" id="PF01593">
    <property type="entry name" value="Amino_oxidase"/>
    <property type="match status" value="1"/>
</dbReference>
<protein>
    <submittedName>
        <fullName evidence="3">Amino acid oxidase</fullName>
    </submittedName>
</protein>
<proteinExistence type="predicted"/>
<dbReference type="InterPro" id="IPR002937">
    <property type="entry name" value="Amino_oxidase"/>
</dbReference>
<gene>
    <name evidence="3" type="ORF">ASJ30_09370</name>
</gene>
<sequence>MIDSTSRRTVLQAGGLTAGLAALTAAVGSPAHAVETPDFTPLSGSRGKGTKVVVLGGGIAGLTAAYELRKGGYDVTVLEAMDRPGGRNWTVRGGTSATDTQGRTQRASFSRGEYMNAGPGRIPQHHVTLDYCRELGVAIEPFVNVNAEAYLWRPGTALDGERIKHRAAKSDVLGYISELLAKATTSGSLDSSLSSAEKTALLRLLTGLGGLNSSYAYTGGGRRGYSEEPAEGLQAGVPLDPWSMSDVLLSGIGNYFPFELSWDQSMMMFQPVGGMDRIAYALEKAVSKGNITYRAVVTDIRTSADGVEVAYRTKGGTRRIKADYCVAAMPPHITARISSNLPKDVVAAMKSASVSDAGKIGIEYSRRWWEQDHDLYGGITNSSNELANMWFPSHGFQGDGGVVIGYYNTGASARTYGKLSPAARQAKAVAQGAEIFGPTYAEGVQSAFSVDWMSVPHIEGAWVSWPDGQGPGTPYAKLLEPSGRVHFAGDHLSHAIAWQHGAMTSARAAVAAIHTRVTS</sequence>
<dbReference type="Gene3D" id="3.90.660.10">
    <property type="match status" value="1"/>
</dbReference>
<dbReference type="PANTHER" id="PTHR10742">
    <property type="entry name" value="FLAVIN MONOAMINE OXIDASE"/>
    <property type="match status" value="1"/>
</dbReference>
<dbReference type="InterPro" id="IPR050281">
    <property type="entry name" value="Flavin_monoamine_oxidase"/>
</dbReference>
<dbReference type="Proteomes" id="UP000182938">
    <property type="component" value="Chromosome"/>
</dbReference>
<dbReference type="PANTHER" id="PTHR10742:SF410">
    <property type="entry name" value="LYSINE-SPECIFIC HISTONE DEMETHYLASE 2"/>
    <property type="match status" value="1"/>
</dbReference>
<dbReference type="PROSITE" id="PS51318">
    <property type="entry name" value="TAT"/>
    <property type="match status" value="1"/>
</dbReference>
<evidence type="ECO:0000256" key="1">
    <source>
        <dbReference type="SAM" id="SignalP"/>
    </source>
</evidence>
<dbReference type="Gene3D" id="1.20.1440.240">
    <property type="match status" value="1"/>
</dbReference>
<keyword evidence="1" id="KW-0732">Signal</keyword>
<dbReference type="InterPro" id="IPR006311">
    <property type="entry name" value="TAT_signal"/>
</dbReference>
<accession>A0A1L3MH66</accession>
<dbReference type="EMBL" id="CP013290">
    <property type="protein sequence ID" value="APH01709.1"/>
    <property type="molecule type" value="Genomic_DNA"/>
</dbReference>
<feature type="domain" description="Amine oxidase" evidence="2">
    <location>
        <begin position="59"/>
        <end position="513"/>
    </location>
</feature>
<dbReference type="GO" id="GO:0016491">
    <property type="term" value="F:oxidoreductase activity"/>
    <property type="evidence" value="ECO:0007669"/>
    <property type="project" value="InterPro"/>
</dbReference>
<dbReference type="RefSeq" id="WP_072624869.1">
    <property type="nucleotide sequence ID" value="NZ_CP013290.1"/>
</dbReference>
<keyword evidence="4" id="KW-1185">Reference proteome</keyword>
<dbReference type="SUPFAM" id="SSF51905">
    <property type="entry name" value="FAD/NAD(P)-binding domain"/>
    <property type="match status" value="1"/>
</dbReference>
<dbReference type="KEGG" id="jte:ASJ30_09370"/>
<dbReference type="InterPro" id="IPR036188">
    <property type="entry name" value="FAD/NAD-bd_sf"/>
</dbReference>
<evidence type="ECO:0000259" key="2">
    <source>
        <dbReference type="Pfam" id="PF01593"/>
    </source>
</evidence>
<organism evidence="3 4">
    <name type="scientific">Janibacter indicus</name>
    <dbReference type="NCBI Taxonomy" id="857417"/>
    <lineage>
        <taxon>Bacteria</taxon>
        <taxon>Bacillati</taxon>
        <taxon>Actinomycetota</taxon>
        <taxon>Actinomycetes</taxon>
        <taxon>Micrococcales</taxon>
        <taxon>Intrasporangiaceae</taxon>
        <taxon>Janibacter</taxon>
    </lineage>
</organism>
<dbReference type="Gene3D" id="3.50.50.60">
    <property type="entry name" value="FAD/NAD(P)-binding domain"/>
    <property type="match status" value="1"/>
</dbReference>
<feature type="signal peptide" evidence="1">
    <location>
        <begin position="1"/>
        <end position="33"/>
    </location>
</feature>
<evidence type="ECO:0000313" key="3">
    <source>
        <dbReference type="EMBL" id="APH01709.1"/>
    </source>
</evidence>